<evidence type="ECO:0000256" key="4">
    <source>
        <dbReference type="ARBA" id="ARBA00023235"/>
    </source>
</evidence>
<dbReference type="InterPro" id="IPR050689">
    <property type="entry name" value="FKBP-type_PPIase"/>
</dbReference>
<dbReference type="Pfam" id="PF00254">
    <property type="entry name" value="FKBP_C"/>
    <property type="match status" value="1"/>
</dbReference>
<dbReference type="EC" id="5.2.1.8" evidence="2 5"/>
<evidence type="ECO:0000313" key="8">
    <source>
        <dbReference type="Proteomes" id="UP000198406"/>
    </source>
</evidence>
<proteinExistence type="predicted"/>
<dbReference type="PANTHER" id="PTHR10516:SF443">
    <property type="entry name" value="FK506-BINDING PROTEIN 59-RELATED"/>
    <property type="match status" value="1"/>
</dbReference>
<organism evidence="7 8">
    <name type="scientific">Fistulifera solaris</name>
    <name type="common">Oleaginous diatom</name>
    <dbReference type="NCBI Taxonomy" id="1519565"/>
    <lineage>
        <taxon>Eukaryota</taxon>
        <taxon>Sar</taxon>
        <taxon>Stramenopiles</taxon>
        <taxon>Ochrophyta</taxon>
        <taxon>Bacillariophyta</taxon>
        <taxon>Bacillariophyceae</taxon>
        <taxon>Bacillariophycidae</taxon>
        <taxon>Naviculales</taxon>
        <taxon>Naviculaceae</taxon>
        <taxon>Fistulifera</taxon>
    </lineage>
</organism>
<dbReference type="GO" id="GO:0005737">
    <property type="term" value="C:cytoplasm"/>
    <property type="evidence" value="ECO:0007669"/>
    <property type="project" value="TreeGrafter"/>
</dbReference>
<evidence type="ECO:0000313" key="7">
    <source>
        <dbReference type="EMBL" id="GAX25356.1"/>
    </source>
</evidence>
<dbReference type="FunFam" id="3.10.50.40:FF:000006">
    <property type="entry name" value="Peptidyl-prolyl cis-trans isomerase"/>
    <property type="match status" value="1"/>
</dbReference>
<sequence length="125" mass="13721">MNNSHIPARLQGPGVLLRTAKKGDEKTFAQVGDRCLVHFEAFLEDGTKIDSSYDRKLPFQFRVGEGQVVAGWDVALTKMSVGTIAEVTIPPLYAYGAVGFPPRIPPDATLMYRIELLKVNGDESL</sequence>
<dbReference type="EMBL" id="BDSP01000223">
    <property type="protein sequence ID" value="GAX25356.1"/>
    <property type="molecule type" value="Genomic_DNA"/>
</dbReference>
<dbReference type="OrthoDB" id="1902587at2759"/>
<comment type="caution">
    <text evidence="7">The sequence shown here is derived from an EMBL/GenBank/DDBJ whole genome shotgun (WGS) entry which is preliminary data.</text>
</comment>
<keyword evidence="4 5" id="KW-0413">Isomerase</keyword>
<gene>
    <name evidence="7" type="ORF">FisN_5Lh451</name>
</gene>
<comment type="catalytic activity">
    <reaction evidence="1 5">
        <text>[protein]-peptidylproline (omega=180) = [protein]-peptidylproline (omega=0)</text>
        <dbReference type="Rhea" id="RHEA:16237"/>
        <dbReference type="Rhea" id="RHEA-COMP:10747"/>
        <dbReference type="Rhea" id="RHEA-COMP:10748"/>
        <dbReference type="ChEBI" id="CHEBI:83833"/>
        <dbReference type="ChEBI" id="CHEBI:83834"/>
        <dbReference type="EC" id="5.2.1.8"/>
    </reaction>
</comment>
<dbReference type="InterPro" id="IPR001179">
    <property type="entry name" value="PPIase_FKBP_dom"/>
</dbReference>
<dbReference type="Gene3D" id="3.10.50.40">
    <property type="match status" value="1"/>
</dbReference>
<dbReference type="SUPFAM" id="SSF54534">
    <property type="entry name" value="FKBP-like"/>
    <property type="match status" value="1"/>
</dbReference>
<evidence type="ECO:0000259" key="6">
    <source>
        <dbReference type="PROSITE" id="PS50059"/>
    </source>
</evidence>
<keyword evidence="3 5" id="KW-0697">Rotamase</keyword>
<protein>
    <recommendedName>
        <fullName evidence="2 5">peptidylprolyl isomerase</fullName>
        <ecNumber evidence="2 5">5.2.1.8</ecNumber>
    </recommendedName>
</protein>
<accession>A0A1Z5KGM7</accession>
<evidence type="ECO:0000256" key="2">
    <source>
        <dbReference type="ARBA" id="ARBA00013194"/>
    </source>
</evidence>
<dbReference type="PANTHER" id="PTHR10516">
    <property type="entry name" value="PEPTIDYL-PROLYL CIS-TRANS ISOMERASE"/>
    <property type="match status" value="1"/>
</dbReference>
<keyword evidence="8" id="KW-1185">Reference proteome</keyword>
<evidence type="ECO:0000256" key="1">
    <source>
        <dbReference type="ARBA" id="ARBA00000971"/>
    </source>
</evidence>
<dbReference type="AlphaFoldDB" id="A0A1Z5KGM7"/>
<name>A0A1Z5KGM7_FISSO</name>
<dbReference type="InParanoid" id="A0A1Z5KGM7"/>
<feature type="domain" description="PPIase FKBP-type" evidence="6">
    <location>
        <begin position="32"/>
        <end position="120"/>
    </location>
</feature>
<reference evidence="7 8" key="1">
    <citation type="journal article" date="2015" name="Plant Cell">
        <title>Oil accumulation by the oleaginous diatom Fistulifera solaris as revealed by the genome and transcriptome.</title>
        <authorList>
            <person name="Tanaka T."/>
            <person name="Maeda Y."/>
            <person name="Veluchamy A."/>
            <person name="Tanaka M."/>
            <person name="Abida H."/>
            <person name="Marechal E."/>
            <person name="Bowler C."/>
            <person name="Muto M."/>
            <person name="Sunaga Y."/>
            <person name="Tanaka M."/>
            <person name="Yoshino T."/>
            <person name="Taniguchi T."/>
            <person name="Fukuda Y."/>
            <person name="Nemoto M."/>
            <person name="Matsumoto M."/>
            <person name="Wong P.S."/>
            <person name="Aburatani S."/>
            <person name="Fujibuchi W."/>
        </authorList>
    </citation>
    <scope>NUCLEOTIDE SEQUENCE [LARGE SCALE GENOMIC DNA]</scope>
    <source>
        <strain evidence="7 8">JPCC DA0580</strain>
    </source>
</reference>
<dbReference type="InterPro" id="IPR046357">
    <property type="entry name" value="PPIase_dom_sf"/>
</dbReference>
<dbReference type="Proteomes" id="UP000198406">
    <property type="component" value="Unassembled WGS sequence"/>
</dbReference>
<dbReference type="GO" id="GO:0003755">
    <property type="term" value="F:peptidyl-prolyl cis-trans isomerase activity"/>
    <property type="evidence" value="ECO:0007669"/>
    <property type="project" value="UniProtKB-KW"/>
</dbReference>
<dbReference type="PROSITE" id="PS50059">
    <property type="entry name" value="FKBP_PPIASE"/>
    <property type="match status" value="1"/>
</dbReference>
<evidence type="ECO:0000256" key="3">
    <source>
        <dbReference type="ARBA" id="ARBA00023110"/>
    </source>
</evidence>
<evidence type="ECO:0000256" key="5">
    <source>
        <dbReference type="PROSITE-ProRule" id="PRU00277"/>
    </source>
</evidence>